<dbReference type="Pfam" id="PF08748">
    <property type="entry name" value="Phage_TAC_4"/>
    <property type="match status" value="1"/>
</dbReference>
<reference evidence="1" key="2">
    <citation type="submission" date="2024-07" db="EMBL/GenBank/DDBJ databases">
        <authorList>
            <person name="Pedersen J.S."/>
            <person name="Mulbjerg M.R."/>
            <person name="Carstens A.B."/>
            <person name="Hansen L.H."/>
        </authorList>
    </citation>
    <scope>NUCLEOTIDE SEQUENCE</scope>
</reference>
<accession>A0AB39ABE6</accession>
<proteinExistence type="predicted"/>
<name>A0AB39ABE6_9CAUD</name>
<evidence type="ECO:0000313" key="1">
    <source>
        <dbReference type="EMBL" id="XDF89529.1"/>
    </source>
</evidence>
<sequence length="120" mass="13788">MVAKFTLKKNPTFKAKVSISRPGEEDGELEVTYKHLSQKQFQAVSKPFQDKLAKLNEDEGDNQEEILKLMAGYIMDIAEGWELDDEFSHEVIVGMIGDYPRSFDAITSAYQREIWGLRQK</sequence>
<gene>
    <name evidence="1" type="ORF">CVQSGQUC_CDS0024</name>
</gene>
<dbReference type="InterPro" id="IPR014859">
    <property type="entry name" value="Phage_TAC_4"/>
</dbReference>
<organism evidence="1">
    <name type="scientific">Pectobacterium phage Amona</name>
    <dbReference type="NCBI Taxonomy" id="3158137"/>
    <lineage>
        <taxon>Viruses</taxon>
        <taxon>Duplodnaviria</taxon>
        <taxon>Heunggongvirae</taxon>
        <taxon>Uroviricota</taxon>
        <taxon>Caudoviricetes</taxon>
    </lineage>
</organism>
<protein>
    <submittedName>
        <fullName evidence="1">Tail length tape measure protein</fullName>
    </submittedName>
</protein>
<reference evidence="1" key="1">
    <citation type="journal article" date="2024" name="Virus Res.">
        <title>A novel genus of Pectobacterium bacteriophages display broad host range by targeting several species of Danish soft rot isolates.</title>
        <authorList>
            <person name="Pedersen J.S."/>
            <person name="Carstens A.B."/>
            <person name="Rothgard M.M."/>
            <person name="Roy C."/>
            <person name="Viry A."/>
            <person name="Papudeshi B."/>
            <person name="Kot W."/>
            <person name="Hille F."/>
            <person name="Franz C.M.A.P."/>
            <person name="Edwards R."/>
            <person name="Hansen L.H."/>
        </authorList>
    </citation>
    <scope>NUCLEOTIDE SEQUENCE</scope>
</reference>
<dbReference type="EMBL" id="PQ008971">
    <property type="protein sequence ID" value="XDF89529.1"/>
    <property type="molecule type" value="Genomic_DNA"/>
</dbReference>